<keyword evidence="3" id="KW-1185">Reference proteome</keyword>
<accession>A0AAD6YYK7</accession>
<sequence length="469" mass="52463">MPSNWAGAGLVTTTAMKYRLTLCFGPELSLRSPSQAGHCQHTPVFERVVRLPNKVTSLQFQTVQKFNQGRLFRDGDAELNNSIPERPQQPRPLIGILHNLEGEGGWQARNTKKLRKFLHITLDSPAAFRAAACSARHTGVRRAPQLRTIVPDAELKNNGSAKESGRGPGPRTTSWKETSEEKAMMHRARTRDCGGRRDSRNETSRIVVRMEVATMSGLVTGGIRSKPICIHEETERTFKEMADQLRSEVWAVWNGFMNLRRQDHGRRCRRILHELLGKRKLLCHFNGIERTSCPSQYIGDKVVHLAGDDTEHDEPAKSQPSTKLWVNSAPTLQISHAGGFGRLFWRTRGVDIEVEGEEEIAHSSDVLFNPRWTRKSKVEANCRSLAILGANLFSYALSNAERALAAGRFANVPTQWDWGCQRCTESDLCKDSELLNSLSGCVKFAGFDNPSAAWVSGIRTPAARTRVLM</sequence>
<gene>
    <name evidence="2" type="ORF">DFH08DRAFT_827659</name>
</gene>
<dbReference type="EMBL" id="JARIHO010000138">
    <property type="protein sequence ID" value="KAJ7301319.1"/>
    <property type="molecule type" value="Genomic_DNA"/>
</dbReference>
<feature type="region of interest" description="Disordered" evidence="1">
    <location>
        <begin position="153"/>
        <end position="201"/>
    </location>
</feature>
<evidence type="ECO:0000313" key="3">
    <source>
        <dbReference type="Proteomes" id="UP001218218"/>
    </source>
</evidence>
<feature type="compositionally biased region" description="Basic and acidic residues" evidence="1">
    <location>
        <begin position="177"/>
        <end position="201"/>
    </location>
</feature>
<evidence type="ECO:0000313" key="2">
    <source>
        <dbReference type="EMBL" id="KAJ7301319.1"/>
    </source>
</evidence>
<proteinExistence type="predicted"/>
<reference evidence="2" key="1">
    <citation type="submission" date="2023-03" db="EMBL/GenBank/DDBJ databases">
        <title>Massive genome expansion in bonnet fungi (Mycena s.s.) driven by repeated elements and novel gene families across ecological guilds.</title>
        <authorList>
            <consortium name="Lawrence Berkeley National Laboratory"/>
            <person name="Harder C.B."/>
            <person name="Miyauchi S."/>
            <person name="Viragh M."/>
            <person name="Kuo A."/>
            <person name="Thoen E."/>
            <person name="Andreopoulos B."/>
            <person name="Lu D."/>
            <person name="Skrede I."/>
            <person name="Drula E."/>
            <person name="Henrissat B."/>
            <person name="Morin E."/>
            <person name="Kohler A."/>
            <person name="Barry K."/>
            <person name="LaButti K."/>
            <person name="Morin E."/>
            <person name="Salamov A."/>
            <person name="Lipzen A."/>
            <person name="Mereny Z."/>
            <person name="Hegedus B."/>
            <person name="Baldrian P."/>
            <person name="Stursova M."/>
            <person name="Weitz H."/>
            <person name="Taylor A."/>
            <person name="Grigoriev I.V."/>
            <person name="Nagy L.G."/>
            <person name="Martin F."/>
            <person name="Kauserud H."/>
        </authorList>
    </citation>
    <scope>NUCLEOTIDE SEQUENCE</scope>
    <source>
        <strain evidence="2">CBHHK002</strain>
    </source>
</reference>
<protein>
    <submittedName>
        <fullName evidence="2">Uncharacterized protein</fullName>
    </submittedName>
</protein>
<organism evidence="2 3">
    <name type="scientific">Mycena albidolilacea</name>
    <dbReference type="NCBI Taxonomy" id="1033008"/>
    <lineage>
        <taxon>Eukaryota</taxon>
        <taxon>Fungi</taxon>
        <taxon>Dikarya</taxon>
        <taxon>Basidiomycota</taxon>
        <taxon>Agaricomycotina</taxon>
        <taxon>Agaricomycetes</taxon>
        <taxon>Agaricomycetidae</taxon>
        <taxon>Agaricales</taxon>
        <taxon>Marasmiineae</taxon>
        <taxon>Mycenaceae</taxon>
        <taxon>Mycena</taxon>
    </lineage>
</organism>
<dbReference type="Proteomes" id="UP001218218">
    <property type="component" value="Unassembled WGS sequence"/>
</dbReference>
<comment type="caution">
    <text evidence="2">The sequence shown here is derived from an EMBL/GenBank/DDBJ whole genome shotgun (WGS) entry which is preliminary data.</text>
</comment>
<name>A0AAD6YYK7_9AGAR</name>
<evidence type="ECO:0000256" key="1">
    <source>
        <dbReference type="SAM" id="MobiDB-lite"/>
    </source>
</evidence>
<dbReference type="AlphaFoldDB" id="A0AAD6YYK7"/>